<evidence type="ECO:0000259" key="1">
    <source>
        <dbReference type="Pfam" id="PF00485"/>
    </source>
</evidence>
<dbReference type="CDD" id="cd02028">
    <property type="entry name" value="UMPK_like"/>
    <property type="match status" value="1"/>
</dbReference>
<evidence type="ECO:0000313" key="2">
    <source>
        <dbReference type="EMBL" id="QBF24019.1"/>
    </source>
</evidence>
<dbReference type="PRINTS" id="PR00988">
    <property type="entry name" value="URIDINKINASE"/>
</dbReference>
<keyword evidence="3" id="KW-1185">Reference proteome</keyword>
<dbReference type="Gene3D" id="3.30.980.10">
    <property type="entry name" value="Threonyl-trna Synthetase, Chain A, domain 2"/>
    <property type="match status" value="1"/>
</dbReference>
<dbReference type="Proteomes" id="UP000289726">
    <property type="component" value="Chromosome"/>
</dbReference>
<reference evidence="2 3" key="1">
    <citation type="submission" date="2019-02" db="EMBL/GenBank/DDBJ databases">
        <title>Draft Genome Sequence of Maize Bushy Stunt-like Phytoplasma group 16SrI-B (Aster yellows) in South Africa.</title>
        <authorList>
            <person name="Coetzee B."/>
            <person name="Douglas-Smit N."/>
            <person name="Maree H.J."/>
            <person name="Burger J.T."/>
            <person name="Kruger K."/>
            <person name="Pietersen G."/>
        </authorList>
    </citation>
    <scope>NUCLEOTIDE SEQUENCE [LARGE SCALE GENOMIC DNA]</scope>
    <source>
        <strain evidence="2 3">De Villa</strain>
    </source>
</reference>
<evidence type="ECO:0000313" key="3">
    <source>
        <dbReference type="Proteomes" id="UP000289726"/>
    </source>
</evidence>
<dbReference type="InterPro" id="IPR027417">
    <property type="entry name" value="P-loop_NTPase"/>
</dbReference>
<dbReference type="EMBL" id="CP035949">
    <property type="protein sequence ID" value="QBF24019.1"/>
    <property type="molecule type" value="Genomic_DNA"/>
</dbReference>
<name>A0A4P6M9D8_9MOLU</name>
<dbReference type="GO" id="GO:0016301">
    <property type="term" value="F:kinase activity"/>
    <property type="evidence" value="ECO:0007669"/>
    <property type="project" value="UniProtKB-KW"/>
</dbReference>
<dbReference type="AlphaFoldDB" id="A0A4P6M9D8"/>
<keyword evidence="2" id="KW-0808">Transferase</keyword>
<dbReference type="Pfam" id="PF00485">
    <property type="entry name" value="PRK"/>
    <property type="match status" value="1"/>
</dbReference>
<proteinExistence type="predicted"/>
<protein>
    <submittedName>
        <fullName evidence="2">Nucleoside kinase</fullName>
    </submittedName>
</protein>
<keyword evidence="2" id="KW-0418">Kinase</keyword>
<dbReference type="SUPFAM" id="SSF55186">
    <property type="entry name" value="ThrRS/AlaRS common domain"/>
    <property type="match status" value="1"/>
</dbReference>
<dbReference type="InterPro" id="IPR018163">
    <property type="entry name" value="Thr/Ala-tRNA-synth_IIc_edit"/>
</dbReference>
<feature type="domain" description="Phosphoribulokinase/uridine kinase" evidence="1">
    <location>
        <begin position="285"/>
        <end position="480"/>
    </location>
</feature>
<dbReference type="InterPro" id="IPR006083">
    <property type="entry name" value="PRK/URK"/>
</dbReference>
<dbReference type="GO" id="GO:0005524">
    <property type="term" value="F:ATP binding"/>
    <property type="evidence" value="ECO:0007669"/>
    <property type="project" value="InterPro"/>
</dbReference>
<organism evidence="2 3">
    <name type="scientific">'Catharanthus roseus' aster yellows phytoplasma</name>
    <dbReference type="NCBI Taxonomy" id="1193712"/>
    <lineage>
        <taxon>Bacteria</taxon>
        <taxon>Bacillati</taxon>
        <taxon>Mycoplasmatota</taxon>
        <taxon>Mollicutes</taxon>
        <taxon>Acholeplasmatales</taxon>
        <taxon>Acholeplasmataceae</taxon>
        <taxon>Candidatus Phytoplasma</taxon>
        <taxon>16SrI (Aster yellows group)</taxon>
    </lineage>
</organism>
<dbReference type="RefSeq" id="WP_130427876.1">
    <property type="nucleotide sequence ID" value="NZ_CP035949.1"/>
</dbReference>
<dbReference type="PANTHER" id="PTHR10285">
    <property type="entry name" value="URIDINE KINASE"/>
    <property type="match status" value="1"/>
</dbReference>
<sequence length="546" mass="63676">MLKVYYNQNILNVPLNTSLETLKNQLNLKNVYAAKVNNKLKELTFKLHAPINQITFLGAWNAAAVNIYEASLRYLVAMASYKLFENISLHFTYYSSSSILVSFPKEITFLPEMFQKIKEEMHLLVSQKLDITKKKLPLEKALQIYQSLGFGDKISLLKQKAPSFATLYFCQNYCNYMYQGLVPNTSYLDKYHLFYHQNGFVMQFVTPFSGEKIPPFQQEPLFEQMLTQSLAFKKTIQMQNVSQINQFAKTAQSQFNLINLAEINHQNQLQQLSAKIAKRASNLKIINISGPSSSGKTTFAKRLQLQLQAFGICTFIIAMDNYYLPLKDIPKEKDGISFDFESIDALNIPLFNQNIYDLLTCKKTTIPQFDFVTRSHTQKDIQTHNHIILVEGIHAINPKLTPFIPRLQKFQIYIAPQHQLSLDFHNPLHLTDVRFLRRAIRDYISRNTTILRTFEFWDSVRKGEFRWIYPNQQEADFVFNSELIYEFNVLKPYLIPLLLQIPETSKYFDKAQYFLNLLSFFKSFDSNLVFHESLLKEFIGGSPFYF</sequence>
<dbReference type="Gene3D" id="3.40.50.300">
    <property type="entry name" value="P-loop containing nucleotide triphosphate hydrolases"/>
    <property type="match status" value="1"/>
</dbReference>
<dbReference type="SUPFAM" id="SSF52540">
    <property type="entry name" value="P-loop containing nucleoside triphosphate hydrolases"/>
    <property type="match status" value="1"/>
</dbReference>
<gene>
    <name evidence="2" type="ORF">EXT02_02405</name>
</gene>
<accession>A0A4P6M9D8</accession>